<dbReference type="EnsemblPlants" id="Ma09_t18620.1">
    <property type="protein sequence ID" value="Ma09_p18620.1"/>
    <property type="gene ID" value="Ma09_g18620"/>
</dbReference>
<evidence type="ECO:0000313" key="3">
    <source>
        <dbReference type="Proteomes" id="UP000012960"/>
    </source>
</evidence>
<dbReference type="Proteomes" id="UP000012960">
    <property type="component" value="Unplaced"/>
</dbReference>
<evidence type="ECO:0000313" key="2">
    <source>
        <dbReference type="EnsemblPlants" id="Ma09_p18620.1"/>
    </source>
</evidence>
<dbReference type="InParanoid" id="A0A804KL43"/>
<reference evidence="1" key="1">
    <citation type="submission" date="2021-03" db="EMBL/GenBank/DDBJ databases">
        <authorList>
            <consortium name="Genoscope - CEA"/>
            <person name="William W."/>
        </authorList>
    </citation>
    <scope>NUCLEOTIDE SEQUENCE</scope>
    <source>
        <strain evidence="1">Doubled-haploid Pahang</strain>
    </source>
</reference>
<evidence type="ECO:0000313" key="1">
    <source>
        <dbReference type="EMBL" id="CAG1835619.1"/>
    </source>
</evidence>
<keyword evidence="3" id="KW-1185">Reference proteome</keyword>
<accession>A0A804KL43</accession>
<reference evidence="2" key="2">
    <citation type="submission" date="2021-05" db="UniProtKB">
        <authorList>
            <consortium name="EnsemblPlants"/>
        </authorList>
    </citation>
    <scope>IDENTIFICATION</scope>
    <source>
        <strain evidence="2">subsp. malaccensis</strain>
    </source>
</reference>
<name>A0A804KL43_MUSAM</name>
<sequence length="98" mass="11607">MVFPTLHPVTFEQDNSKEGLRANLDLLEERRVEAHLRTLAYKKATTRLNNRRGKLTPNWEGPYRVYNVVREETYRLETMGGSPLPRSWNASNLRRFYL</sequence>
<dbReference type="EMBL" id="HG996474">
    <property type="protein sequence ID" value="CAG1835619.1"/>
    <property type="molecule type" value="Genomic_DNA"/>
</dbReference>
<protein>
    <submittedName>
        <fullName evidence="1">(wild Malaysian banana) hypothetical protein</fullName>
    </submittedName>
</protein>
<gene>
    <name evidence="1" type="ORF">GSMUA_236590.1</name>
</gene>
<dbReference type="OMA" id="PYRVYNV"/>
<organism evidence="2 3">
    <name type="scientific">Musa acuminata subsp. malaccensis</name>
    <name type="common">Wild banana</name>
    <name type="synonym">Musa malaccensis</name>
    <dbReference type="NCBI Taxonomy" id="214687"/>
    <lineage>
        <taxon>Eukaryota</taxon>
        <taxon>Viridiplantae</taxon>
        <taxon>Streptophyta</taxon>
        <taxon>Embryophyta</taxon>
        <taxon>Tracheophyta</taxon>
        <taxon>Spermatophyta</taxon>
        <taxon>Magnoliopsida</taxon>
        <taxon>Liliopsida</taxon>
        <taxon>Zingiberales</taxon>
        <taxon>Musaceae</taxon>
        <taxon>Musa</taxon>
    </lineage>
</organism>
<dbReference type="Gramene" id="Ma09_t18620.1">
    <property type="protein sequence ID" value="Ma09_p18620.1"/>
    <property type="gene ID" value="Ma09_g18620"/>
</dbReference>
<proteinExistence type="predicted"/>
<dbReference type="AlphaFoldDB" id="A0A804KL43"/>